<name>A0A9Q4KG83_9BACT</name>
<gene>
    <name evidence="1" type="ORF">O6B32_01130</name>
</gene>
<dbReference type="InterPro" id="IPR021808">
    <property type="entry name" value="DUF3383"/>
</dbReference>
<evidence type="ECO:0000313" key="2">
    <source>
        <dbReference type="Proteomes" id="UP001075225"/>
    </source>
</evidence>
<protein>
    <submittedName>
        <fullName evidence="1">DUF3383 family protein</fullName>
    </submittedName>
</protein>
<accession>A0A9Q4KG83</accession>
<organism evidence="1 2">
    <name type="scientific">Campylobacter ureolyticus</name>
    <dbReference type="NCBI Taxonomy" id="827"/>
    <lineage>
        <taxon>Bacteria</taxon>
        <taxon>Pseudomonadati</taxon>
        <taxon>Campylobacterota</taxon>
        <taxon>Epsilonproteobacteria</taxon>
        <taxon>Campylobacterales</taxon>
        <taxon>Campylobacteraceae</taxon>
        <taxon>Campylobacter</taxon>
    </lineage>
</organism>
<dbReference type="Proteomes" id="UP001075225">
    <property type="component" value="Unassembled WGS sequence"/>
</dbReference>
<sequence>MSLMIKRIVNVQINEQGILAKNRDLSTIAVLSDEWCELFNDEKTRYISVQSATDGAKYFGSQSNTAKALRSIFAVNGVKKAIIAKWVREDKTIEATPNELRGSTISYSARELSEIKDGSFKIVLGGKEEEFSGIDFSTATDYESVAKILTTALTAKNIKAIFDTDGQRFKLQAVKSGKDDKTTFGYMKKASLGTFIGGFLNLIDGKADIYYGVDASTQSKETIRQALDRLFNATQGFYGVYSSGILSDDEILALDSWVTSAPIPMVAGFTIIKDSHLENDKSNPIKKIANKNSGRFFATYNNTADEHAGAELLSMALSTNWEGSYTAQTMKFKNLKTAQTDEGVDLNTAEKCDSLGINYYTDYDGVSLVAEGVALGGKFIDEVVGLDAFSNRVQIGTFNVLKGARKVPQTDKGQVRLIAVVKQVCEQFVNNGFIAPGQWRGDPVGELESGDYLDLGYYVYSPSYNTQLQTDREARKAVPINVAIKLSGAIHSLDVIVNFNR</sequence>
<proteinExistence type="predicted"/>
<dbReference type="RefSeq" id="WP_269484218.1">
    <property type="nucleotide sequence ID" value="NZ_JAPXGJ010000001.1"/>
</dbReference>
<reference evidence="1" key="1">
    <citation type="submission" date="2022-12" db="EMBL/GenBank/DDBJ databases">
        <title>Species Delineation and Comparative Genomics within the Campylobacter ureolyticus Complex.</title>
        <authorList>
            <person name="Maki J."/>
            <person name="Howard M."/>
            <person name="Connelly S."/>
            <person name="Hardy D.J."/>
            <person name="Cameron A."/>
        </authorList>
    </citation>
    <scope>NUCLEOTIDE SEQUENCE</scope>
    <source>
        <strain evidence="1">URMC_787</strain>
    </source>
</reference>
<dbReference type="Pfam" id="PF11863">
    <property type="entry name" value="DUF3383"/>
    <property type="match status" value="1"/>
</dbReference>
<dbReference type="EMBL" id="JAPXGO010000001">
    <property type="protein sequence ID" value="MCZ6159093.1"/>
    <property type="molecule type" value="Genomic_DNA"/>
</dbReference>
<evidence type="ECO:0000313" key="1">
    <source>
        <dbReference type="EMBL" id="MCZ6159093.1"/>
    </source>
</evidence>
<dbReference type="AlphaFoldDB" id="A0A9Q4KG83"/>
<comment type="caution">
    <text evidence="1">The sequence shown here is derived from an EMBL/GenBank/DDBJ whole genome shotgun (WGS) entry which is preliminary data.</text>
</comment>